<evidence type="ECO:0000313" key="3">
    <source>
        <dbReference type="Proteomes" id="UP000013827"/>
    </source>
</evidence>
<dbReference type="SUPFAM" id="SSF52266">
    <property type="entry name" value="SGNH hydrolase"/>
    <property type="match status" value="1"/>
</dbReference>
<proteinExistence type="predicted"/>
<dbReference type="KEGG" id="ehx:EMIHUDRAFT_206507"/>
<accession>A0A0D3JLZ5</accession>
<reference evidence="2" key="2">
    <citation type="submission" date="2024-10" db="UniProtKB">
        <authorList>
            <consortium name="EnsemblProtists"/>
        </authorList>
    </citation>
    <scope>IDENTIFICATION</scope>
</reference>
<dbReference type="eggNOG" id="KOG3035">
    <property type="taxonomic scope" value="Eukaryota"/>
</dbReference>
<dbReference type="GeneID" id="17270076"/>
<dbReference type="InterPro" id="IPR045136">
    <property type="entry name" value="Iah1-like"/>
</dbReference>
<protein>
    <recommendedName>
        <fullName evidence="1">SGNH hydrolase-type esterase domain-containing protein</fullName>
    </recommendedName>
</protein>
<keyword evidence="3" id="KW-1185">Reference proteome</keyword>
<dbReference type="PANTHER" id="PTHR14209:SF19">
    <property type="entry name" value="ISOAMYL ACETATE-HYDROLYZING ESTERASE 1 HOMOLOG"/>
    <property type="match status" value="1"/>
</dbReference>
<dbReference type="HOGENOM" id="CLU_961169_0_0_1"/>
<dbReference type="PaxDb" id="2903-EOD24530"/>
<dbReference type="Gene3D" id="3.40.50.1110">
    <property type="entry name" value="SGNH hydrolase"/>
    <property type="match status" value="1"/>
</dbReference>
<dbReference type="STRING" id="2903.R1ECY9"/>
<dbReference type="EnsemblProtists" id="EOD24530">
    <property type="protein sequence ID" value="EOD24530"/>
    <property type="gene ID" value="EMIHUDRAFT_206507"/>
</dbReference>
<evidence type="ECO:0000313" key="2">
    <source>
        <dbReference type="EnsemblProtists" id="EOD24530"/>
    </source>
</evidence>
<dbReference type="Proteomes" id="UP000013827">
    <property type="component" value="Unassembled WGS sequence"/>
</dbReference>
<dbReference type="RefSeq" id="XP_005776959.1">
    <property type="nucleotide sequence ID" value="XM_005776902.1"/>
</dbReference>
<dbReference type="AlphaFoldDB" id="A0A0D3JLZ5"/>
<dbReference type="PANTHER" id="PTHR14209">
    <property type="entry name" value="ISOAMYL ACETATE-HYDROLYZING ESTERASE 1"/>
    <property type="match status" value="1"/>
</dbReference>
<sequence>MPSTYEKLQSLQKQLIDELCDEYHCDDISPPPECFGWDEERLRRYFESGGHEPTPVATGTAPALGECEKPCLLCIGDSIAELGCMLGGGSMPPGSILEQHGPGWTALLARDYGISRSLDVINRGFGGYTTKWILADLKAGLLSLPKAPKAITVMLGSNDHVKSSDPLHVPPEEYGLNLRKIVALLRDRYPCATVLLCTPPPCDGTQVYTYFTKATKMQANGSGRGEERIAPMVEAVKEGGLHFNGEGNQAMYRIVREELEAIGLEPDELPMHRSHATSIRCTRYARTGVA</sequence>
<dbReference type="Pfam" id="PF13472">
    <property type="entry name" value="Lipase_GDSL_2"/>
    <property type="match status" value="1"/>
</dbReference>
<evidence type="ECO:0000259" key="1">
    <source>
        <dbReference type="Pfam" id="PF13472"/>
    </source>
</evidence>
<reference evidence="3" key="1">
    <citation type="journal article" date="2013" name="Nature">
        <title>Pan genome of the phytoplankton Emiliania underpins its global distribution.</title>
        <authorList>
            <person name="Read B.A."/>
            <person name="Kegel J."/>
            <person name="Klute M.J."/>
            <person name="Kuo A."/>
            <person name="Lefebvre S.C."/>
            <person name="Maumus F."/>
            <person name="Mayer C."/>
            <person name="Miller J."/>
            <person name="Monier A."/>
            <person name="Salamov A."/>
            <person name="Young J."/>
            <person name="Aguilar M."/>
            <person name="Claverie J.M."/>
            <person name="Frickenhaus S."/>
            <person name="Gonzalez K."/>
            <person name="Herman E.K."/>
            <person name="Lin Y.C."/>
            <person name="Napier J."/>
            <person name="Ogata H."/>
            <person name="Sarno A.F."/>
            <person name="Shmutz J."/>
            <person name="Schroeder D."/>
            <person name="de Vargas C."/>
            <person name="Verret F."/>
            <person name="von Dassow P."/>
            <person name="Valentin K."/>
            <person name="Van de Peer Y."/>
            <person name="Wheeler G."/>
            <person name="Dacks J.B."/>
            <person name="Delwiche C.F."/>
            <person name="Dyhrman S.T."/>
            <person name="Glockner G."/>
            <person name="John U."/>
            <person name="Richards T."/>
            <person name="Worden A.Z."/>
            <person name="Zhang X."/>
            <person name="Grigoriev I.V."/>
            <person name="Allen A.E."/>
            <person name="Bidle K."/>
            <person name="Borodovsky M."/>
            <person name="Bowler C."/>
            <person name="Brownlee C."/>
            <person name="Cock J.M."/>
            <person name="Elias M."/>
            <person name="Gladyshev V.N."/>
            <person name="Groth M."/>
            <person name="Guda C."/>
            <person name="Hadaegh A."/>
            <person name="Iglesias-Rodriguez M.D."/>
            <person name="Jenkins J."/>
            <person name="Jones B.M."/>
            <person name="Lawson T."/>
            <person name="Leese F."/>
            <person name="Lindquist E."/>
            <person name="Lobanov A."/>
            <person name="Lomsadze A."/>
            <person name="Malik S.B."/>
            <person name="Marsh M.E."/>
            <person name="Mackinder L."/>
            <person name="Mock T."/>
            <person name="Mueller-Roeber B."/>
            <person name="Pagarete A."/>
            <person name="Parker M."/>
            <person name="Probert I."/>
            <person name="Quesneville H."/>
            <person name="Raines C."/>
            <person name="Rensing S.A."/>
            <person name="Riano-Pachon D.M."/>
            <person name="Richier S."/>
            <person name="Rokitta S."/>
            <person name="Shiraiwa Y."/>
            <person name="Soanes D.M."/>
            <person name="van der Giezen M."/>
            <person name="Wahlund T.M."/>
            <person name="Williams B."/>
            <person name="Wilson W."/>
            <person name="Wolfe G."/>
            <person name="Wurch L.L."/>
        </authorList>
    </citation>
    <scope>NUCLEOTIDE SEQUENCE</scope>
</reference>
<organism evidence="2 3">
    <name type="scientific">Emiliania huxleyi (strain CCMP1516)</name>
    <dbReference type="NCBI Taxonomy" id="280463"/>
    <lineage>
        <taxon>Eukaryota</taxon>
        <taxon>Haptista</taxon>
        <taxon>Haptophyta</taxon>
        <taxon>Prymnesiophyceae</taxon>
        <taxon>Isochrysidales</taxon>
        <taxon>Noelaerhabdaceae</taxon>
        <taxon>Emiliania</taxon>
    </lineage>
</organism>
<dbReference type="InterPro" id="IPR036514">
    <property type="entry name" value="SGNH_hydro_sf"/>
</dbReference>
<dbReference type="InterPro" id="IPR013830">
    <property type="entry name" value="SGNH_hydro"/>
</dbReference>
<name>A0A0D3JLZ5_EMIH1</name>
<feature type="domain" description="SGNH hydrolase-type esterase" evidence="1">
    <location>
        <begin position="74"/>
        <end position="209"/>
    </location>
</feature>